<keyword evidence="2" id="KW-0067">ATP-binding</keyword>
<dbReference type="EMBL" id="AYZI01000005">
    <property type="protein sequence ID" value="KRM91452.1"/>
    <property type="molecule type" value="Genomic_DNA"/>
</dbReference>
<evidence type="ECO:0000256" key="2">
    <source>
        <dbReference type="ARBA" id="ARBA00022840"/>
    </source>
</evidence>
<dbReference type="InterPro" id="IPR037118">
    <property type="entry name" value="Val-tRNA_synth_C_sf"/>
</dbReference>
<reference evidence="5 6" key="1">
    <citation type="journal article" date="2015" name="Genome Announc.">
        <title>Expanding the biotechnology potential of lactobacilli through comparative genomics of 213 strains and associated genera.</title>
        <authorList>
            <person name="Sun Z."/>
            <person name="Harris H.M."/>
            <person name="McCann A."/>
            <person name="Guo C."/>
            <person name="Argimon S."/>
            <person name="Zhang W."/>
            <person name="Yang X."/>
            <person name="Jeffery I.B."/>
            <person name="Cooney J.C."/>
            <person name="Kagawa T.F."/>
            <person name="Liu W."/>
            <person name="Song Y."/>
            <person name="Salvetti E."/>
            <person name="Wrobel A."/>
            <person name="Rasinkangas P."/>
            <person name="Parkhill J."/>
            <person name="Rea M.C."/>
            <person name="O'Sullivan O."/>
            <person name="Ritari J."/>
            <person name="Douillard F.P."/>
            <person name="Paul Ross R."/>
            <person name="Yang R."/>
            <person name="Briner A.E."/>
            <person name="Felis G.E."/>
            <person name="de Vos W.M."/>
            <person name="Barrangou R."/>
            <person name="Klaenhammer T.R."/>
            <person name="Caufield P.W."/>
            <person name="Cui Y."/>
            <person name="Zhang H."/>
            <person name="O'Toole P.W."/>
        </authorList>
    </citation>
    <scope>NUCLEOTIDE SEQUENCE [LARGE SCALE GENOMIC DNA]</scope>
    <source>
        <strain evidence="5 6">DSM 22689</strain>
    </source>
</reference>
<name>A0A0R2CTR4_9LACO</name>
<dbReference type="InterPro" id="IPR027417">
    <property type="entry name" value="P-loop_NTPase"/>
</dbReference>
<evidence type="ECO:0000259" key="4">
    <source>
        <dbReference type="PROSITE" id="PS50893"/>
    </source>
</evidence>
<dbReference type="CDD" id="cd03221">
    <property type="entry name" value="ABCF_EF-3"/>
    <property type="match status" value="2"/>
</dbReference>
<dbReference type="InterPro" id="IPR032524">
    <property type="entry name" value="ABC_tran_C"/>
</dbReference>
<dbReference type="Proteomes" id="UP000051586">
    <property type="component" value="Unassembled WGS sequence"/>
</dbReference>
<dbReference type="FunFam" id="3.40.50.300:FF:000011">
    <property type="entry name" value="Putative ABC transporter ATP-binding component"/>
    <property type="match status" value="1"/>
</dbReference>
<feature type="domain" description="ABC transporter" evidence="4">
    <location>
        <begin position="322"/>
        <end position="548"/>
    </location>
</feature>
<evidence type="ECO:0000256" key="3">
    <source>
        <dbReference type="SAM" id="Coils"/>
    </source>
</evidence>
<dbReference type="InterPro" id="IPR003439">
    <property type="entry name" value="ABC_transporter-like_ATP-bd"/>
</dbReference>
<feature type="coiled-coil region" evidence="3">
    <location>
        <begin position="567"/>
        <end position="618"/>
    </location>
</feature>
<proteinExistence type="predicted"/>
<dbReference type="SMART" id="SM00382">
    <property type="entry name" value="AAA"/>
    <property type="match status" value="2"/>
</dbReference>
<dbReference type="Pfam" id="PF00005">
    <property type="entry name" value="ABC_tran"/>
    <property type="match status" value="2"/>
</dbReference>
<accession>A0A0R2CTR4</accession>
<dbReference type="Gene3D" id="3.40.50.300">
    <property type="entry name" value="P-loop containing nucleotide triphosphate hydrolases"/>
    <property type="match status" value="2"/>
</dbReference>
<dbReference type="PROSITE" id="PS00211">
    <property type="entry name" value="ABC_TRANSPORTER_1"/>
    <property type="match status" value="1"/>
</dbReference>
<feature type="domain" description="ABC transporter" evidence="4">
    <location>
        <begin position="5"/>
        <end position="256"/>
    </location>
</feature>
<dbReference type="Gene3D" id="1.10.287.380">
    <property type="entry name" value="Valyl-tRNA synthetase, C-terminal domain"/>
    <property type="match status" value="1"/>
</dbReference>
<protein>
    <submittedName>
        <fullName evidence="5">ABC transporter-like protein</fullName>
    </submittedName>
</protein>
<evidence type="ECO:0000256" key="1">
    <source>
        <dbReference type="ARBA" id="ARBA00022741"/>
    </source>
</evidence>
<dbReference type="InterPro" id="IPR017871">
    <property type="entry name" value="ABC_transporter-like_CS"/>
</dbReference>
<dbReference type="SUPFAM" id="SSF52540">
    <property type="entry name" value="P-loop containing nucleoside triphosphate hydrolases"/>
    <property type="match status" value="2"/>
</dbReference>
<dbReference type="GO" id="GO:0016887">
    <property type="term" value="F:ATP hydrolysis activity"/>
    <property type="evidence" value="ECO:0007669"/>
    <property type="project" value="InterPro"/>
</dbReference>
<comment type="caution">
    <text evidence="5">The sequence shown here is derived from an EMBL/GenBank/DDBJ whole genome shotgun (WGS) entry which is preliminary data.</text>
</comment>
<dbReference type="STRING" id="1423745.GCA_001311215_00271"/>
<dbReference type="InterPro" id="IPR032781">
    <property type="entry name" value="ABC_tran_Xtn"/>
</dbReference>
<dbReference type="InterPro" id="IPR003593">
    <property type="entry name" value="AAA+_ATPase"/>
</dbReference>
<dbReference type="RefSeq" id="WP_056961702.1">
    <property type="nucleotide sequence ID" value="NZ_AYZI01000005.1"/>
</dbReference>
<dbReference type="PANTHER" id="PTHR42855:SF1">
    <property type="entry name" value="ABC TRANSPORTER DOMAIN-CONTAINING PROTEIN"/>
    <property type="match status" value="1"/>
</dbReference>
<gene>
    <name evidence="5" type="ORF">FC87_GL000963</name>
</gene>
<dbReference type="PATRIC" id="fig|1423745.4.peg.1024"/>
<evidence type="ECO:0000313" key="5">
    <source>
        <dbReference type="EMBL" id="KRM91452.1"/>
    </source>
</evidence>
<sequence length="628" mass="71358">MAETLKAVALTKTYGEKTLFSNIDFIINEHDRIGLIGPNGSGKTSLLNSIAGLDETVTGTIKTPKNYRIGYLKQQPVLGMDLTVLDAVLAGKQSIFQIIRRYEQTLTAYSENPGVSELEQQYLKAEAHMNESDAWNAESRIKTILNQLKITDLNQRVETMSGGQQKRLGLAQVLIQAPDLLLLDEPTNHLDFDSIAWLEQFLAGYHGALVVITHDRYFLDRISNQIWSLSRGQLQRSSGNYQDYVAQRAKLLNDQTAAAHKRRRLYQQELAWMKAGAKARSTKQNARIERFNDLKQQVQNEPTATQELNIELGQARLGKQVLEFKDVDLTIAGHPVLHDFNYLIKNGDRIGISGQNGAGKTTFLKAIMQQLPLQHGQIIVGETVKFGYYSQQMEPFPQDQRVITYLTKIAQQVPNNEGEQISVTNLLEEFLFPKEMHGTMIRKLSGGEQRRLYLLKILMEQPNVLLLDEPTNNLDIETLTVLENYLANFSGTVLIVSHDRYFLDKTADQLLLFNGDGQLTQFTGRFSDYLQQTAVVKDAPTNKKTKPISSKQVTKKTKLTYGEQLEWNKIENKIEENDQQVQQLQQAMVTASNDYQKLAKLQQQLADTQQQGQQLMDRWEYLSQFISD</sequence>
<organism evidence="5 6">
    <name type="scientific">Fructilactobacillus florum DSM 22689 = JCM 16035</name>
    <dbReference type="NCBI Taxonomy" id="1423745"/>
    <lineage>
        <taxon>Bacteria</taxon>
        <taxon>Bacillati</taxon>
        <taxon>Bacillota</taxon>
        <taxon>Bacilli</taxon>
        <taxon>Lactobacillales</taxon>
        <taxon>Lactobacillaceae</taxon>
        <taxon>Fructilactobacillus</taxon>
    </lineage>
</organism>
<keyword evidence="3" id="KW-0175">Coiled coil</keyword>
<dbReference type="PROSITE" id="PS50893">
    <property type="entry name" value="ABC_TRANSPORTER_2"/>
    <property type="match status" value="2"/>
</dbReference>
<dbReference type="InterPro" id="IPR051309">
    <property type="entry name" value="ABCF_ATPase"/>
</dbReference>
<dbReference type="AlphaFoldDB" id="A0A0R2CTR4"/>
<dbReference type="PANTHER" id="PTHR42855">
    <property type="entry name" value="ABC TRANSPORTER ATP-BINDING SUBUNIT"/>
    <property type="match status" value="1"/>
</dbReference>
<dbReference type="GO" id="GO:0003677">
    <property type="term" value="F:DNA binding"/>
    <property type="evidence" value="ECO:0007669"/>
    <property type="project" value="InterPro"/>
</dbReference>
<evidence type="ECO:0000313" key="6">
    <source>
        <dbReference type="Proteomes" id="UP000051586"/>
    </source>
</evidence>
<keyword evidence="1" id="KW-0547">Nucleotide-binding</keyword>
<dbReference type="GO" id="GO:0005524">
    <property type="term" value="F:ATP binding"/>
    <property type="evidence" value="ECO:0007669"/>
    <property type="project" value="UniProtKB-KW"/>
</dbReference>
<dbReference type="Pfam" id="PF12848">
    <property type="entry name" value="ABC_tran_Xtn"/>
    <property type="match status" value="1"/>
</dbReference>
<dbReference type="Pfam" id="PF16326">
    <property type="entry name" value="ABC_tran_CTD"/>
    <property type="match status" value="1"/>
</dbReference>